<dbReference type="AlphaFoldDB" id="A0A1W6TLR3"/>
<dbReference type="RefSeq" id="WP_086048382.1">
    <property type="nucleotide sequence ID" value="NZ_CP017893.1"/>
</dbReference>
<organism evidence="1">
    <name type="scientific">Vibrio alginolyticus</name>
    <dbReference type="NCBI Taxonomy" id="663"/>
    <lineage>
        <taxon>Bacteria</taxon>
        <taxon>Pseudomonadati</taxon>
        <taxon>Pseudomonadota</taxon>
        <taxon>Gammaproteobacteria</taxon>
        <taxon>Vibrionales</taxon>
        <taxon>Vibrionaceae</taxon>
        <taxon>Vibrio</taxon>
    </lineage>
</organism>
<protein>
    <submittedName>
        <fullName evidence="1">Uncharacterized protein</fullName>
    </submittedName>
</protein>
<reference evidence="1" key="1">
    <citation type="submission" date="2016-10" db="EMBL/GenBank/DDBJ databases">
        <title>The High Quality Genome of Vibrio alginolyticus K01M1.</title>
        <authorList>
            <person name="Wendling C."/>
            <person name="Chibani C.M."/>
            <person name="Hertel R."/>
            <person name="Sproer C."/>
            <person name="Bunk B."/>
            <person name="Overmann J."/>
            <person name="Roth O."/>
            <person name="Liesegang H."/>
        </authorList>
    </citation>
    <scope>NUCLEOTIDE SEQUENCE</scope>
    <source>
        <strain evidence="1">K05K4</strain>
        <plasmid evidence="1">pL289</plasmid>
    </source>
</reference>
<keyword evidence="1" id="KW-0614">Plasmid</keyword>
<accession>A0A1W6TLR3</accession>
<evidence type="ECO:0000313" key="1">
    <source>
        <dbReference type="EMBL" id="ARP21703.1"/>
    </source>
</evidence>
<name>A0A1W6TLR3_VIBAL</name>
<proteinExistence type="predicted"/>
<gene>
    <name evidence="1" type="ORF">K05K4_49940</name>
</gene>
<sequence>MGNRAIQAMMRDPKKLMRYQTTGQLPSVKPSPATPLRNLIEQIPQGLRQHFKGITLHPSLGFNTAMQFHTLEQLHNWLGVNQCIVDNRSLPYMSWQIKYFSKELTVHDLIKHCSSYPTTSELERLPPRIR</sequence>
<dbReference type="EMBL" id="CP017904">
    <property type="protein sequence ID" value="ARP21703.1"/>
    <property type="molecule type" value="Genomic_DNA"/>
</dbReference>
<geneLocation type="plasmid" evidence="1">
    <name>pL289</name>
</geneLocation>